<organism evidence="8 9">
    <name type="scientific">Sphingomonas humi</name>
    <dbReference type="NCBI Taxonomy" id="335630"/>
    <lineage>
        <taxon>Bacteria</taxon>
        <taxon>Pseudomonadati</taxon>
        <taxon>Pseudomonadota</taxon>
        <taxon>Alphaproteobacteria</taxon>
        <taxon>Sphingomonadales</taxon>
        <taxon>Sphingomonadaceae</taxon>
        <taxon>Sphingomonas</taxon>
    </lineage>
</organism>
<dbReference type="Pfam" id="PF00456">
    <property type="entry name" value="Transketolase_N"/>
    <property type="match status" value="1"/>
</dbReference>
<reference evidence="9" key="1">
    <citation type="journal article" date="2019" name="Int. J. Syst. Evol. Microbiol.">
        <title>The Global Catalogue of Microorganisms (GCM) 10K type strain sequencing project: providing services to taxonomists for standard genome sequencing and annotation.</title>
        <authorList>
            <consortium name="The Broad Institute Genomics Platform"/>
            <consortium name="The Broad Institute Genome Sequencing Center for Infectious Disease"/>
            <person name="Wu L."/>
            <person name="Ma J."/>
        </authorList>
    </citation>
    <scope>NUCLEOTIDE SEQUENCE [LARGE SCALE GENOMIC DNA]</scope>
    <source>
        <strain evidence="9">JCM 16603</strain>
    </source>
</reference>
<dbReference type="PANTHER" id="PTHR43825:SF4">
    <property type="entry name" value="PYRUVATE DEHYDROGENASE E1 COMPONENT"/>
    <property type="match status" value="1"/>
</dbReference>
<protein>
    <recommendedName>
        <fullName evidence="5">Pyruvate dehydrogenase E1 component</fullName>
    </recommendedName>
</protein>
<dbReference type="Pfam" id="PF17831">
    <property type="entry name" value="PDH_E1_M"/>
    <property type="match status" value="1"/>
</dbReference>
<evidence type="ECO:0000256" key="4">
    <source>
        <dbReference type="ARBA" id="ARBA00007131"/>
    </source>
</evidence>
<dbReference type="InterPro" id="IPR041621">
    <property type="entry name" value="PDH_E1_M"/>
</dbReference>
<dbReference type="RefSeq" id="WP_344709864.1">
    <property type="nucleotide sequence ID" value="NZ_BAAAZD010000002.1"/>
</dbReference>
<dbReference type="SUPFAM" id="SSF52922">
    <property type="entry name" value="TK C-terminal domain-like"/>
    <property type="match status" value="1"/>
</dbReference>
<dbReference type="InterPro" id="IPR004660">
    <property type="entry name" value="PDH_E1"/>
</dbReference>
<dbReference type="EMBL" id="BAAAZD010000002">
    <property type="protein sequence ID" value="GAA4005574.1"/>
    <property type="molecule type" value="Genomic_DNA"/>
</dbReference>
<dbReference type="InterPro" id="IPR005474">
    <property type="entry name" value="Transketolase_N"/>
</dbReference>
<comment type="caution">
    <text evidence="8">The sequence shown here is derived from an EMBL/GenBank/DDBJ whole genome shotgun (WGS) entry which is preliminary data.</text>
</comment>
<keyword evidence="9" id="KW-1185">Reference proteome</keyword>
<evidence type="ECO:0000256" key="5">
    <source>
        <dbReference type="ARBA" id="ARBA00017172"/>
    </source>
</evidence>
<dbReference type="PANTHER" id="PTHR43825">
    <property type="entry name" value="PYRUVATE DEHYDROGENASE E1 COMPONENT"/>
    <property type="match status" value="1"/>
</dbReference>
<dbReference type="InterPro" id="IPR005475">
    <property type="entry name" value="Transketolase-like_Pyr-bd"/>
</dbReference>
<evidence type="ECO:0000313" key="9">
    <source>
        <dbReference type="Proteomes" id="UP001501310"/>
    </source>
</evidence>
<dbReference type="Gene3D" id="3.40.50.920">
    <property type="match status" value="1"/>
</dbReference>
<dbReference type="InterPro" id="IPR009014">
    <property type="entry name" value="Transketo_C/PFOR_II"/>
</dbReference>
<evidence type="ECO:0000313" key="8">
    <source>
        <dbReference type="EMBL" id="GAA4005574.1"/>
    </source>
</evidence>
<dbReference type="Proteomes" id="UP001501310">
    <property type="component" value="Unassembled WGS sequence"/>
</dbReference>
<comment type="function">
    <text evidence="3">Component of the pyruvate dehydrogenase (PDH) complex, that catalyzes the overall conversion of pyruvate to acetyl-CoA and CO(2).</text>
</comment>
<dbReference type="InterPro" id="IPR051157">
    <property type="entry name" value="PDH/Transketolase"/>
</dbReference>
<dbReference type="SMART" id="SM00861">
    <property type="entry name" value="Transket_pyr"/>
    <property type="match status" value="1"/>
</dbReference>
<dbReference type="PIRSF" id="PIRSF000156">
    <property type="entry name" value="Pyruvate_dh_E1"/>
    <property type="match status" value="1"/>
</dbReference>
<gene>
    <name evidence="8" type="ORF">GCM10022211_17360</name>
</gene>
<dbReference type="Gene3D" id="3.40.50.970">
    <property type="match status" value="2"/>
</dbReference>
<keyword evidence="8" id="KW-0670">Pyruvate</keyword>
<evidence type="ECO:0000256" key="3">
    <source>
        <dbReference type="ARBA" id="ARBA00003157"/>
    </source>
</evidence>
<name>A0ABP7S2M9_9SPHN</name>
<feature type="domain" description="Transketolase-like pyrimidine-binding" evidence="7">
    <location>
        <begin position="405"/>
        <end position="610"/>
    </location>
</feature>
<comment type="cofactor">
    <cofactor evidence="1">
        <name>Mg(2+)</name>
        <dbReference type="ChEBI" id="CHEBI:18420"/>
    </cofactor>
</comment>
<dbReference type="InterPro" id="IPR029061">
    <property type="entry name" value="THDP-binding"/>
</dbReference>
<comment type="catalytic activity">
    <reaction evidence="6">
        <text>N(6)-[(R)-lipoyl]-L-lysyl-[protein] + pyruvate + H(+) = N(6)-[(R)-S(8)-acetyldihydrolipoyl]-L-lysyl-[protein] + CO2</text>
        <dbReference type="Rhea" id="RHEA:19189"/>
        <dbReference type="Rhea" id="RHEA-COMP:10474"/>
        <dbReference type="Rhea" id="RHEA-COMP:10478"/>
        <dbReference type="ChEBI" id="CHEBI:15361"/>
        <dbReference type="ChEBI" id="CHEBI:15378"/>
        <dbReference type="ChEBI" id="CHEBI:16526"/>
        <dbReference type="ChEBI" id="CHEBI:83099"/>
        <dbReference type="ChEBI" id="CHEBI:83111"/>
        <dbReference type="EC" id="1.2.4.1"/>
    </reaction>
</comment>
<evidence type="ECO:0000256" key="6">
    <source>
        <dbReference type="ARBA" id="ARBA00051231"/>
    </source>
</evidence>
<comment type="cofactor">
    <cofactor evidence="2">
        <name>thiamine diphosphate</name>
        <dbReference type="ChEBI" id="CHEBI:58937"/>
    </cofactor>
</comment>
<evidence type="ECO:0000256" key="1">
    <source>
        <dbReference type="ARBA" id="ARBA00001946"/>
    </source>
</evidence>
<comment type="similarity">
    <text evidence="4">Belongs to the transketolase family.</text>
</comment>
<sequence>MATDLAALSTLEERLRFLACQTIHNANHVRESADGLKVGGHQASSASMAAIMTALYFDALGPNDRVAVKPHAGPILHAIHYLLGSQDRATLENFRGFGGAQSYPSRTKDRIPVDFSTGSVGLGVAITLFASLVQDWLSARGAISDDSRGRFIALMGDAELDEGNIYEALIEGHKHDVRNLWWIVDYNRQSLDATSPDRMFERFDDIFATCGWRVETLKYGRLQRDAFAQPGGEALRAWIDSCPNVDYSALTYGGGAAWRERLQRDFAGQPDTLNIIAAHDDEALARLMTNLGGHCLETLTEAFRRSGDDQPTLFIAYTIKGFGLPFAGHKDNHAGLMNPAQFAAYRDSLGIAQGQEWEPLAGLGGNARAGAEALIAATRIRRSKEPRGFTGWKVPALPAPSGEEQSTQAAFGRILLDLAKSGDPLADRILTTSPDVTVSTNLGAFVNNRGLFHRRGIKDVFAEARIPSAQKWAAKDAGQHVELGIAESNLFLMLAAAGLSGDLFGHRLIPIGTLYDPFIARGLDSLNYACYQDARFLLVATPSGLTLGPEGGAHQSINPPLIALGQPGLRHYEPAFADELALFMGEAIRLIDDPAGESTYLRLSTRSIAQQPRESSDWQADALKGGYWLREPGPNAEAAIVAMGAIMPEALAAFDALRDDLPGLGLLSVTSPNLLHRGWSAAQAAEWRGERQPSHAATLLARLSPTARLVTLCDAAPASLSWLGAVLGHRVAPLGVDRFGQTGNLVELYGEYRLDGEAITEAMAGLLL</sequence>
<proteinExistence type="inferred from homology"/>
<accession>A0ABP7S2M9</accession>
<evidence type="ECO:0000256" key="2">
    <source>
        <dbReference type="ARBA" id="ARBA00001964"/>
    </source>
</evidence>
<evidence type="ECO:0000259" key="7">
    <source>
        <dbReference type="SMART" id="SM00861"/>
    </source>
</evidence>
<dbReference type="SUPFAM" id="SSF52518">
    <property type="entry name" value="Thiamin diphosphate-binding fold (THDP-binding)"/>
    <property type="match status" value="2"/>
</dbReference>